<dbReference type="EMBL" id="CP002545">
    <property type="protein sequence ID" value="ADY52261.1"/>
    <property type="molecule type" value="Genomic_DNA"/>
</dbReference>
<dbReference type="STRING" id="762903.Pedsa_1704"/>
<evidence type="ECO:0000256" key="3">
    <source>
        <dbReference type="ARBA" id="ARBA00048267"/>
    </source>
</evidence>
<organism evidence="6 7">
    <name type="scientific">Pseudopedobacter saltans (strain ATCC 51119 / DSM 12145 / JCM 21818 / CCUG 39354 / LMG 10337 / NBRC 100064 / NCIMB 13643)</name>
    <name type="common">Pedobacter saltans</name>
    <dbReference type="NCBI Taxonomy" id="762903"/>
    <lineage>
        <taxon>Bacteria</taxon>
        <taxon>Pseudomonadati</taxon>
        <taxon>Bacteroidota</taxon>
        <taxon>Sphingobacteriia</taxon>
        <taxon>Sphingobacteriales</taxon>
        <taxon>Sphingobacteriaceae</taxon>
        <taxon>Pseudopedobacter</taxon>
    </lineage>
</organism>
<dbReference type="InterPro" id="IPR035909">
    <property type="entry name" value="CheB_C"/>
</dbReference>
<dbReference type="EC" id="3.1.1.61" evidence="2"/>
<evidence type="ECO:0000256" key="1">
    <source>
        <dbReference type="ARBA" id="ARBA00022801"/>
    </source>
</evidence>
<dbReference type="GO" id="GO:0008984">
    <property type="term" value="F:protein-glutamate methylesterase activity"/>
    <property type="evidence" value="ECO:0007669"/>
    <property type="project" value="UniProtKB-EC"/>
</dbReference>
<feature type="active site" evidence="4">
    <location>
        <position position="133"/>
    </location>
</feature>
<name>F0S7K1_PSESL</name>
<dbReference type="Gene3D" id="3.40.50.180">
    <property type="entry name" value="Methylesterase CheB, C-terminal domain"/>
    <property type="match status" value="1"/>
</dbReference>
<dbReference type="CDD" id="cd16433">
    <property type="entry name" value="CheB"/>
    <property type="match status" value="1"/>
</dbReference>
<gene>
    <name evidence="6" type="ordered locus">Pedsa_1704</name>
</gene>
<dbReference type="GO" id="GO:0006935">
    <property type="term" value="P:chemotaxis"/>
    <property type="evidence" value="ECO:0007669"/>
    <property type="project" value="UniProtKB-UniRule"/>
</dbReference>
<dbReference type="Pfam" id="PF01339">
    <property type="entry name" value="CheB_methylest"/>
    <property type="match status" value="1"/>
</dbReference>
<dbReference type="HOGENOM" id="CLU_000445_51_2_10"/>
<dbReference type="GO" id="GO:0000156">
    <property type="term" value="F:phosphorelay response regulator activity"/>
    <property type="evidence" value="ECO:0007669"/>
    <property type="project" value="InterPro"/>
</dbReference>
<keyword evidence="4" id="KW-0145">Chemotaxis</keyword>
<accession>F0S7K1</accession>
<comment type="catalytic activity">
    <reaction evidence="3">
        <text>[protein]-L-glutamate 5-O-methyl ester + H2O = L-glutamyl-[protein] + methanol + H(+)</text>
        <dbReference type="Rhea" id="RHEA:23236"/>
        <dbReference type="Rhea" id="RHEA-COMP:10208"/>
        <dbReference type="Rhea" id="RHEA-COMP:10311"/>
        <dbReference type="ChEBI" id="CHEBI:15377"/>
        <dbReference type="ChEBI" id="CHEBI:15378"/>
        <dbReference type="ChEBI" id="CHEBI:17790"/>
        <dbReference type="ChEBI" id="CHEBI:29973"/>
        <dbReference type="ChEBI" id="CHEBI:82795"/>
        <dbReference type="EC" id="3.1.1.61"/>
    </reaction>
</comment>
<dbReference type="eggNOG" id="COG2201">
    <property type="taxonomic scope" value="Bacteria"/>
</dbReference>
<keyword evidence="1 4" id="KW-0378">Hydrolase</keyword>
<dbReference type="PANTHER" id="PTHR42872:SF3">
    <property type="entry name" value="PROTEIN-GLUTAMATE METHYLESTERASE_PROTEIN-GLUTAMINE GLUTAMINASE 1"/>
    <property type="match status" value="1"/>
</dbReference>
<dbReference type="OrthoDB" id="1524092at2"/>
<feature type="domain" description="CheB-type methylesterase" evidence="5">
    <location>
        <begin position="1"/>
        <end position="185"/>
    </location>
</feature>
<dbReference type="PANTHER" id="PTHR42872">
    <property type="entry name" value="PROTEIN-GLUTAMATE METHYLESTERASE/PROTEIN-GLUTAMINE GLUTAMINASE"/>
    <property type="match status" value="1"/>
</dbReference>
<reference evidence="6 7" key="1">
    <citation type="journal article" date="2011" name="Stand. Genomic Sci.">
        <title>Complete genome sequence of the gliding, heparinolytic Pedobacter saltans type strain (113).</title>
        <authorList>
            <person name="Liolios K."/>
            <person name="Sikorski J."/>
            <person name="Lu M."/>
            <person name="Nolan M."/>
            <person name="Lapidus A."/>
            <person name="Lucas S."/>
            <person name="Hammon N."/>
            <person name="Deshpande S."/>
            <person name="Cheng J.F."/>
            <person name="Tapia R."/>
            <person name="Han C."/>
            <person name="Goodwin L."/>
            <person name="Pitluck S."/>
            <person name="Huntemann M."/>
            <person name="Ivanova N."/>
            <person name="Pagani I."/>
            <person name="Mavromatis K."/>
            <person name="Ovchinikova G."/>
            <person name="Pati A."/>
            <person name="Chen A."/>
            <person name="Palaniappan K."/>
            <person name="Land M."/>
            <person name="Hauser L."/>
            <person name="Brambilla E.M."/>
            <person name="Kotsyurbenko O."/>
            <person name="Rohde M."/>
            <person name="Tindall B.J."/>
            <person name="Abt B."/>
            <person name="Goker M."/>
            <person name="Detter J.C."/>
            <person name="Woyke T."/>
            <person name="Bristow J."/>
            <person name="Eisen J.A."/>
            <person name="Markowitz V."/>
            <person name="Hugenholtz P."/>
            <person name="Klenk H.P."/>
            <person name="Kyrpides N.C."/>
        </authorList>
    </citation>
    <scope>NUCLEOTIDE SEQUENCE [LARGE SCALE GENOMIC DNA]</scope>
    <source>
        <strain evidence="7">ATCC 51119 / DSM 12145 / JCM 21818 / LMG 10337 / NBRC 100064 / NCIMB 13643</strain>
    </source>
</reference>
<dbReference type="RefSeq" id="WP_013632752.1">
    <property type="nucleotide sequence ID" value="NC_015177.1"/>
</dbReference>
<protein>
    <recommendedName>
        <fullName evidence="2">protein-glutamate methylesterase</fullName>
        <ecNumber evidence="2">3.1.1.61</ecNumber>
    </recommendedName>
</protein>
<dbReference type="Proteomes" id="UP000000310">
    <property type="component" value="Chromosome"/>
</dbReference>
<evidence type="ECO:0000256" key="4">
    <source>
        <dbReference type="PROSITE-ProRule" id="PRU00050"/>
    </source>
</evidence>
<dbReference type="KEGG" id="psn:Pedsa_1704"/>
<sequence length="191" mass="21126">MRESIELIVIGGSAGAFLPVLDIVRSLPKGFKYPILIVLHRKYSSQYDLDKLLSEQSDVKIKEINDKERIEPGIAYLCPPDYHVLIEKEKIFSLDKSETLWYSRPSIDVAFESAIDVYGKKILGILLSGANRDGADGLLALKEIGGKTIVQDLQEAKFNAMPSAAISQAAQTMILTIEQIKEYLVILSANG</sequence>
<keyword evidence="7" id="KW-1185">Reference proteome</keyword>
<dbReference type="GO" id="GO:0005737">
    <property type="term" value="C:cytoplasm"/>
    <property type="evidence" value="ECO:0007669"/>
    <property type="project" value="InterPro"/>
</dbReference>
<evidence type="ECO:0000256" key="2">
    <source>
        <dbReference type="ARBA" id="ARBA00039140"/>
    </source>
</evidence>
<dbReference type="InterPro" id="IPR000673">
    <property type="entry name" value="Sig_transdc_resp-reg_Me-estase"/>
</dbReference>
<evidence type="ECO:0000313" key="7">
    <source>
        <dbReference type="Proteomes" id="UP000000310"/>
    </source>
</evidence>
<proteinExistence type="predicted"/>
<evidence type="ECO:0000313" key="6">
    <source>
        <dbReference type="EMBL" id="ADY52261.1"/>
    </source>
</evidence>
<dbReference type="AlphaFoldDB" id="F0S7K1"/>
<feature type="active site" evidence="4">
    <location>
        <position position="13"/>
    </location>
</feature>
<dbReference type="SUPFAM" id="SSF52738">
    <property type="entry name" value="Methylesterase CheB, C-terminal domain"/>
    <property type="match status" value="1"/>
</dbReference>
<dbReference type="PROSITE" id="PS50122">
    <property type="entry name" value="CHEB"/>
    <property type="match status" value="1"/>
</dbReference>
<reference evidence="7" key="2">
    <citation type="submission" date="2011-02" db="EMBL/GenBank/DDBJ databases">
        <title>The complete genome of Pedobacter saltans DSM 12145.</title>
        <authorList>
            <consortium name="US DOE Joint Genome Institute (JGI-PGF)"/>
            <person name="Lucas S."/>
            <person name="Copeland A."/>
            <person name="Lapidus A."/>
            <person name="Bruce D."/>
            <person name="Goodwin L."/>
            <person name="Pitluck S."/>
            <person name="Kyrpides N."/>
            <person name="Mavromatis K."/>
            <person name="Pagani I."/>
            <person name="Ivanova N."/>
            <person name="Ovchinnikova G."/>
            <person name="Lu M."/>
            <person name="Detter J.C."/>
            <person name="Han C."/>
            <person name="Land M."/>
            <person name="Hauser L."/>
            <person name="Markowitz V."/>
            <person name="Cheng J.-F."/>
            <person name="Hugenholtz P."/>
            <person name="Woyke T."/>
            <person name="Wu D."/>
            <person name="Tindall B."/>
            <person name="Pomrenke H.G."/>
            <person name="Brambilla E."/>
            <person name="Klenk H.-P."/>
            <person name="Eisen J.A."/>
        </authorList>
    </citation>
    <scope>NUCLEOTIDE SEQUENCE [LARGE SCALE GENOMIC DNA]</scope>
    <source>
        <strain evidence="7">ATCC 51119 / DSM 12145 / JCM 21818 / LMG 10337 / NBRC 100064 / NCIMB 13643</strain>
    </source>
</reference>
<feature type="active site" evidence="4">
    <location>
        <position position="40"/>
    </location>
</feature>
<evidence type="ECO:0000259" key="5">
    <source>
        <dbReference type="PROSITE" id="PS50122"/>
    </source>
</evidence>